<dbReference type="Pfam" id="PF01790">
    <property type="entry name" value="LGT"/>
    <property type="match status" value="1"/>
</dbReference>
<evidence type="ECO:0000313" key="8">
    <source>
        <dbReference type="EMBL" id="GBR72859.1"/>
    </source>
</evidence>
<keyword evidence="9" id="KW-1185">Reference proteome</keyword>
<comment type="catalytic activity">
    <reaction evidence="7">
        <text>L-cysteinyl-[prolipoprotein] + a 1,2-diacyl-sn-glycero-3-phospho-(1'-sn-glycerol) = an S-1,2-diacyl-sn-glyceryl-L-cysteinyl-[prolipoprotein] + sn-glycerol 1-phosphate + H(+)</text>
        <dbReference type="Rhea" id="RHEA:56712"/>
        <dbReference type="Rhea" id="RHEA-COMP:14679"/>
        <dbReference type="Rhea" id="RHEA-COMP:14680"/>
        <dbReference type="ChEBI" id="CHEBI:15378"/>
        <dbReference type="ChEBI" id="CHEBI:29950"/>
        <dbReference type="ChEBI" id="CHEBI:57685"/>
        <dbReference type="ChEBI" id="CHEBI:64716"/>
        <dbReference type="ChEBI" id="CHEBI:140658"/>
        <dbReference type="EC" id="2.5.1.145"/>
    </reaction>
</comment>
<evidence type="ECO:0000256" key="2">
    <source>
        <dbReference type="ARBA" id="ARBA00022475"/>
    </source>
</evidence>
<feature type="transmembrane region" description="Helical" evidence="7">
    <location>
        <begin position="81"/>
        <end position="105"/>
    </location>
</feature>
<feature type="binding site" evidence="7">
    <location>
        <position position="132"/>
    </location>
    <ligand>
        <name>a 1,2-diacyl-sn-glycero-3-phospho-(1'-sn-glycerol)</name>
        <dbReference type="ChEBI" id="CHEBI:64716"/>
    </ligand>
</feature>
<sequence>MQPVFLDLGFLQIRYYGLMYAVALLAGIKLILMEIKRRKLGGNEDQILNIILGAFVGAIFGARLYYVLFNLPLYRGELWEILAVWHGGLAIHGGIFGGVLTGYLLCRFYKIVPWRFADCASPAVLLGQAIGRFGNLMNGDAHGLPTKLPWGLIFPAGTPAGDEFPGLPLHPTMLYEMILNFLFFLILYRLQKKNYKDGYIFCLYLIFYSAARFLVSFFRADDLYFLGFNLPHLVSLVLIAVCGYIIWRHKLYRAEEGAQ</sequence>
<keyword evidence="4 7" id="KW-0812">Transmembrane</keyword>
<feature type="transmembrane region" description="Helical" evidence="7">
    <location>
        <begin position="15"/>
        <end position="35"/>
    </location>
</feature>
<feature type="transmembrane region" description="Helical" evidence="7">
    <location>
        <begin position="198"/>
        <end position="218"/>
    </location>
</feature>
<evidence type="ECO:0000256" key="3">
    <source>
        <dbReference type="ARBA" id="ARBA00022679"/>
    </source>
</evidence>
<organism evidence="8 9">
    <name type="scientific">Termititenax aidoneus</name>
    <dbReference type="NCBI Taxonomy" id="2218524"/>
    <lineage>
        <taxon>Bacteria</taxon>
        <taxon>Bacillati</taxon>
        <taxon>Candidatus Margulisiibacteriota</taxon>
        <taxon>Candidatus Termititenacia</taxon>
        <taxon>Candidatus Termititenacales</taxon>
        <taxon>Candidatus Termititenacaceae</taxon>
        <taxon>Candidatus Termititenax</taxon>
    </lineage>
</organism>
<comment type="similarity">
    <text evidence="1 7">Belongs to the Lgt family.</text>
</comment>
<gene>
    <name evidence="7 8" type="primary">lgt</name>
    <name evidence="8" type="ORF">NO1_0316</name>
</gene>
<evidence type="ECO:0000313" key="9">
    <source>
        <dbReference type="Proteomes" id="UP000269352"/>
    </source>
</evidence>
<dbReference type="AlphaFoldDB" id="A0A388T901"/>
<accession>A0A388T901</accession>
<dbReference type="EC" id="2.5.1.145" evidence="7"/>
<feature type="transmembrane region" description="Helical" evidence="7">
    <location>
        <begin position="224"/>
        <end position="247"/>
    </location>
</feature>
<name>A0A388T901_TERA1</name>
<protein>
    <recommendedName>
        <fullName evidence="7">Phosphatidylglycerol--prolipoprotein diacylglyceryl transferase</fullName>
        <ecNumber evidence="7">2.5.1.145</ecNumber>
    </recommendedName>
</protein>
<comment type="caution">
    <text evidence="8">The sequence shown here is derived from an EMBL/GenBank/DDBJ whole genome shotgun (WGS) entry which is preliminary data.</text>
</comment>
<dbReference type="UniPathway" id="UPA00664"/>
<keyword evidence="6 7" id="KW-0472">Membrane</keyword>
<evidence type="ECO:0000256" key="6">
    <source>
        <dbReference type="ARBA" id="ARBA00023136"/>
    </source>
</evidence>
<dbReference type="NCBIfam" id="TIGR00544">
    <property type="entry name" value="lgt"/>
    <property type="match status" value="1"/>
</dbReference>
<dbReference type="PANTHER" id="PTHR30589:SF0">
    <property type="entry name" value="PHOSPHATIDYLGLYCEROL--PROLIPOPROTEIN DIACYLGLYCERYL TRANSFERASE"/>
    <property type="match status" value="1"/>
</dbReference>
<evidence type="ECO:0000256" key="5">
    <source>
        <dbReference type="ARBA" id="ARBA00022989"/>
    </source>
</evidence>
<comment type="pathway">
    <text evidence="7">Protein modification; lipoprotein biosynthesis (diacylglyceryl transfer).</text>
</comment>
<dbReference type="GO" id="GO:0042158">
    <property type="term" value="P:lipoprotein biosynthetic process"/>
    <property type="evidence" value="ECO:0007669"/>
    <property type="project" value="UniProtKB-UniRule"/>
</dbReference>
<dbReference type="GO" id="GO:0008961">
    <property type="term" value="F:phosphatidylglycerol-prolipoprotein diacylglyceryl transferase activity"/>
    <property type="evidence" value="ECO:0007669"/>
    <property type="project" value="UniProtKB-UniRule"/>
</dbReference>
<dbReference type="EMBL" id="BGZN01000003">
    <property type="protein sequence ID" value="GBR72859.1"/>
    <property type="molecule type" value="Genomic_DNA"/>
</dbReference>
<dbReference type="PANTHER" id="PTHR30589">
    <property type="entry name" value="PROLIPOPROTEIN DIACYLGLYCERYL TRANSFERASE"/>
    <property type="match status" value="1"/>
</dbReference>
<dbReference type="Proteomes" id="UP000269352">
    <property type="component" value="Unassembled WGS sequence"/>
</dbReference>
<evidence type="ECO:0000256" key="1">
    <source>
        <dbReference type="ARBA" id="ARBA00007150"/>
    </source>
</evidence>
<proteinExistence type="inferred from homology"/>
<keyword evidence="5 7" id="KW-1133">Transmembrane helix</keyword>
<evidence type="ECO:0000256" key="7">
    <source>
        <dbReference type="HAMAP-Rule" id="MF_01147"/>
    </source>
</evidence>
<dbReference type="InterPro" id="IPR001640">
    <property type="entry name" value="Lgt"/>
</dbReference>
<feature type="transmembrane region" description="Helical" evidence="7">
    <location>
        <begin position="47"/>
        <end position="69"/>
    </location>
</feature>
<dbReference type="HAMAP" id="MF_01147">
    <property type="entry name" value="Lgt"/>
    <property type="match status" value="1"/>
</dbReference>
<evidence type="ECO:0000256" key="4">
    <source>
        <dbReference type="ARBA" id="ARBA00022692"/>
    </source>
</evidence>
<comment type="subcellular location">
    <subcellularLocation>
        <location evidence="7">Cell membrane</location>
        <topology evidence="7">Multi-pass membrane protein</topology>
    </subcellularLocation>
</comment>
<comment type="function">
    <text evidence="7">Catalyzes the transfer of the diacylglyceryl group from phosphatidylglycerol to the sulfhydryl group of the N-terminal cysteine of a prolipoprotein, the first step in the formation of mature lipoproteins.</text>
</comment>
<keyword evidence="3 7" id="KW-0808">Transferase</keyword>
<keyword evidence="2 7" id="KW-1003">Cell membrane</keyword>
<reference evidence="8 9" key="1">
    <citation type="journal article" date="2019" name="ISME J.">
        <title>Genome analyses of uncultured TG2/ZB3 bacteria in 'Margulisbacteria' specifically attached to ectosymbiotic spirochetes of protists in the termite gut.</title>
        <authorList>
            <person name="Utami Y.D."/>
            <person name="Kuwahara H."/>
            <person name="Igai K."/>
            <person name="Murakami T."/>
            <person name="Sugaya K."/>
            <person name="Morikawa T."/>
            <person name="Nagura Y."/>
            <person name="Yuki M."/>
            <person name="Deevong P."/>
            <person name="Inoue T."/>
            <person name="Kihara K."/>
            <person name="Lo N."/>
            <person name="Yamada A."/>
            <person name="Ohkuma M."/>
            <person name="Hongoh Y."/>
        </authorList>
    </citation>
    <scope>NUCLEOTIDE SEQUENCE [LARGE SCALE GENOMIC DNA]</scope>
    <source>
        <strain evidence="8">NkOx7-01</strain>
    </source>
</reference>
<dbReference type="GO" id="GO:0005886">
    <property type="term" value="C:plasma membrane"/>
    <property type="evidence" value="ECO:0007669"/>
    <property type="project" value="UniProtKB-SubCell"/>
</dbReference>